<feature type="domain" description="HNH nuclease" evidence="2">
    <location>
        <begin position="285"/>
        <end position="337"/>
    </location>
</feature>
<keyword evidence="3" id="KW-0540">Nuclease</keyword>
<dbReference type="RefSeq" id="WP_070601678.1">
    <property type="nucleotide sequence ID" value="NZ_CP175786.1"/>
</dbReference>
<dbReference type="EMBL" id="JASOOY020000003">
    <property type="protein sequence ID" value="MEO3716198.1"/>
    <property type="molecule type" value="Genomic_DNA"/>
</dbReference>
<feature type="region of interest" description="Disordered" evidence="1">
    <location>
        <begin position="338"/>
        <end position="358"/>
    </location>
</feature>
<organism evidence="3 4">
    <name type="scientific">Corynebacterium amycolatum</name>
    <dbReference type="NCBI Taxonomy" id="43765"/>
    <lineage>
        <taxon>Bacteria</taxon>
        <taxon>Bacillati</taxon>
        <taxon>Actinomycetota</taxon>
        <taxon>Actinomycetes</taxon>
        <taxon>Mycobacteriales</taxon>
        <taxon>Corynebacteriaceae</taxon>
        <taxon>Corynebacterium</taxon>
    </lineage>
</organism>
<evidence type="ECO:0000313" key="4">
    <source>
        <dbReference type="Proteomes" id="UP001223646"/>
    </source>
</evidence>
<comment type="caution">
    <text evidence="3">The sequence shown here is derived from an EMBL/GenBank/DDBJ whole genome shotgun (WGS) entry which is preliminary data.</text>
</comment>
<dbReference type="SMART" id="SM00507">
    <property type="entry name" value="HNHc"/>
    <property type="match status" value="1"/>
</dbReference>
<proteinExistence type="predicted"/>
<dbReference type="AlphaFoldDB" id="A0AAW9SW98"/>
<dbReference type="GO" id="GO:0004519">
    <property type="term" value="F:endonuclease activity"/>
    <property type="evidence" value="ECO:0007669"/>
    <property type="project" value="UniProtKB-KW"/>
</dbReference>
<accession>A0AAW9SW98</accession>
<keyword evidence="3" id="KW-0255">Endonuclease</keyword>
<keyword evidence="3" id="KW-0378">Hydrolase</keyword>
<evidence type="ECO:0000313" key="3">
    <source>
        <dbReference type="EMBL" id="MEO3716198.1"/>
    </source>
</evidence>
<name>A0AAW9SW98_CORAY</name>
<reference evidence="3" key="2">
    <citation type="submission" date="2024-05" db="EMBL/GenBank/DDBJ databases">
        <authorList>
            <person name="Wolfe A."/>
        </authorList>
    </citation>
    <scope>NUCLEOTIDE SEQUENCE</scope>
    <source>
        <strain evidence="3">UMB1064</strain>
    </source>
</reference>
<protein>
    <submittedName>
        <fullName evidence="3">HNH endonuclease signature motif containing protein</fullName>
    </submittedName>
</protein>
<reference evidence="3" key="1">
    <citation type="submission" date="2023-05" db="EMBL/GenBank/DDBJ databases">
        <authorList>
            <person name="Du J."/>
        </authorList>
    </citation>
    <scope>NUCLEOTIDE SEQUENCE</scope>
    <source>
        <strain evidence="3">UMB1064</strain>
    </source>
</reference>
<feature type="compositionally biased region" description="Basic and acidic residues" evidence="1">
    <location>
        <begin position="338"/>
        <end position="355"/>
    </location>
</feature>
<dbReference type="Gene3D" id="1.10.30.50">
    <property type="match status" value="1"/>
</dbReference>
<evidence type="ECO:0000256" key="1">
    <source>
        <dbReference type="SAM" id="MobiDB-lite"/>
    </source>
</evidence>
<gene>
    <name evidence="3" type="ORF">QP460_001140</name>
</gene>
<dbReference type="CDD" id="cd00085">
    <property type="entry name" value="HNHc"/>
    <property type="match status" value="1"/>
</dbReference>
<evidence type="ECO:0000259" key="2">
    <source>
        <dbReference type="SMART" id="SM00507"/>
    </source>
</evidence>
<dbReference type="InterPro" id="IPR003615">
    <property type="entry name" value="HNH_nuc"/>
</dbReference>
<dbReference type="Proteomes" id="UP001223646">
    <property type="component" value="Unassembled WGS sequence"/>
</dbReference>
<sequence>MTTLGLLSALATRGIDVLADLRAALPEKSTGHRELAASIGFDPFRLKRLLRCAERLFGTVEGDVDVESRDKAVAIARELKLSLDTVMQIDKRSGQLNNVEIREYYRLDFTRAAAAYDFEGLDTYMRTKVKELNRTDEPPQHLRAHVSRNPDIRGMKHLQVTGPANMIDDLVAPLTVRAAEIAKAHEDYTRDRCVGQALAERLAHGSEGPLDDVDKLRYQPALIVTAQDIVEYSPRFAATSNGSVLTPGQFVEALLADTGWVLVYDEHNTPTDLLPMHNPRLATEEQRIAMILDNPICAWPGCPRPAHAGQAHHLVARKNGGATTMENMVMTCKEHNAANDDDRQGLNGHLERDDGSGAVYRHPPSPHAPPEFNLAFPTALAGRAYSGYRQRE</sequence>